<dbReference type="InterPro" id="IPR050664">
    <property type="entry name" value="Octanoyltrans_LipM/LipL"/>
</dbReference>
<name>A0A7C5Q1I0_AQUAO</name>
<proteinExistence type="predicted"/>
<dbReference type="PROSITE" id="PS51733">
    <property type="entry name" value="BPL_LPL_CATALYTIC"/>
    <property type="match status" value="1"/>
</dbReference>
<dbReference type="AlphaFoldDB" id="A0A7C5Q1I0"/>
<dbReference type="GO" id="GO:0016874">
    <property type="term" value="F:ligase activity"/>
    <property type="evidence" value="ECO:0007669"/>
    <property type="project" value="UniProtKB-KW"/>
</dbReference>
<dbReference type="SUPFAM" id="SSF55681">
    <property type="entry name" value="Class II aaRS and biotin synthetases"/>
    <property type="match status" value="1"/>
</dbReference>
<gene>
    <name evidence="2" type="ORF">ENJ61_01875</name>
</gene>
<protein>
    <submittedName>
        <fullName evidence="2">Lipoate--protein ligase family protein</fullName>
    </submittedName>
</protein>
<organism evidence="2">
    <name type="scientific">Aquifex aeolicus</name>
    <dbReference type="NCBI Taxonomy" id="63363"/>
    <lineage>
        <taxon>Bacteria</taxon>
        <taxon>Pseudomonadati</taxon>
        <taxon>Aquificota</taxon>
        <taxon>Aquificia</taxon>
        <taxon>Aquificales</taxon>
        <taxon>Aquificaceae</taxon>
        <taxon>Aquifex</taxon>
    </lineage>
</organism>
<reference evidence="2" key="1">
    <citation type="journal article" date="2020" name="mSystems">
        <title>Genome- and Community-Level Interaction Insights into Carbon Utilization and Element Cycling Functions of Hydrothermarchaeota in Hydrothermal Sediment.</title>
        <authorList>
            <person name="Zhou Z."/>
            <person name="Liu Y."/>
            <person name="Xu W."/>
            <person name="Pan J."/>
            <person name="Luo Z.H."/>
            <person name="Li M."/>
        </authorList>
    </citation>
    <scope>NUCLEOTIDE SEQUENCE [LARGE SCALE GENOMIC DNA]</scope>
    <source>
        <strain evidence="2">HyVt-501</strain>
    </source>
</reference>
<dbReference type="EMBL" id="DRNB01000064">
    <property type="protein sequence ID" value="HHJ63634.1"/>
    <property type="molecule type" value="Genomic_DNA"/>
</dbReference>
<dbReference type="InterPro" id="IPR004143">
    <property type="entry name" value="BPL_LPL_catalytic"/>
</dbReference>
<dbReference type="Gene3D" id="3.30.930.10">
    <property type="entry name" value="Bira Bifunctional Protein, Domain 2"/>
    <property type="match status" value="1"/>
</dbReference>
<feature type="domain" description="BPL/LPL catalytic" evidence="1">
    <location>
        <begin position="28"/>
        <end position="214"/>
    </location>
</feature>
<evidence type="ECO:0000259" key="1">
    <source>
        <dbReference type="PROSITE" id="PS51733"/>
    </source>
</evidence>
<dbReference type="Proteomes" id="UP000885792">
    <property type="component" value="Unassembled WGS sequence"/>
</dbReference>
<dbReference type="InterPro" id="IPR045864">
    <property type="entry name" value="aa-tRNA-synth_II/BPL/LPL"/>
</dbReference>
<comment type="caution">
    <text evidence="2">The sequence shown here is derived from an EMBL/GenBank/DDBJ whole genome shotgun (WGS) entry which is preliminary data.</text>
</comment>
<evidence type="ECO:0000313" key="2">
    <source>
        <dbReference type="EMBL" id="HHJ63634.1"/>
    </source>
</evidence>
<dbReference type="PANTHER" id="PTHR43679">
    <property type="entry name" value="OCTANOYLTRANSFERASE LIPM-RELATED"/>
    <property type="match status" value="1"/>
</dbReference>
<accession>A0A7C5Q1I0</accession>
<dbReference type="PANTHER" id="PTHR43679:SF2">
    <property type="entry name" value="OCTANOYL-[GCVH]:PROTEIN N-OCTANOYLTRANSFERASE"/>
    <property type="match status" value="1"/>
</dbReference>
<dbReference type="Pfam" id="PF21948">
    <property type="entry name" value="LplA-B_cat"/>
    <property type="match status" value="1"/>
</dbReference>
<sequence>MLPSTVEKLPPEENMRRDEEALLSVESGQNSCLWRIYRWDRLCLSLGRHQVPPRNLSLPVVKRPTGGGALLHGWDVSFSVAALRESWGAKPRRIYLRIALLIAESFRDLGIDVSVVRSSGGYRGAFFCFSTPSPGELTWRGRKIAAVAMRTLRRAFLIQGSVYLHFDYALASQLTGASEEVLRERIVSLEEVSAGGEFVSVLRKKLSRLTPVCPDRRAGL</sequence>
<keyword evidence="2" id="KW-0436">Ligase</keyword>